<reference evidence="1 2" key="1">
    <citation type="submission" date="2019-09" db="EMBL/GenBank/DDBJ databases">
        <title>Actinomadura physcomitrii sp. nov., a novel actinomycete isolated from moss [Physcomitrium sphaericum (Ludw) Fuernr].</title>
        <authorList>
            <person name="Zhuang X."/>
            <person name="Liu C."/>
        </authorList>
    </citation>
    <scope>NUCLEOTIDE SEQUENCE [LARGE SCALE GENOMIC DNA]</scope>
    <source>
        <strain evidence="1 2">HMC1</strain>
    </source>
</reference>
<name>A0A6H9YR00_9ACTN</name>
<accession>A0A6H9YR00</accession>
<dbReference type="EMBL" id="WBMT01000004">
    <property type="protein sequence ID" value="KAB2350334.1"/>
    <property type="molecule type" value="Genomic_DNA"/>
</dbReference>
<sequence>MPMTPLAVVDAAAAFAVAGTDADAFAVFGSEAAVGSGCTVLIADSGDDLKLSGVRSRDTFALLEPMPGMVATRLWDAHPRPIHLFGRLPEGMIYLGTGRLSRGGPNRESPQEIHECLLRLDSPLDFQVLDRVRPPTPPTHVPGVQWLDLVRSDPTAALRQFVQGWHPRTADHERTAAPPSLAVPAALDELYRLAEGRHHLLGVQNSIHRPADLSLDDQGRLRFGYENQGGFYWALDPAEDDPTVWTVEPPDHAFAEREPLSGFLLQFTLSEAVMSAPYQAWSGHIPTPMAEPLTTILARVPLKTWMWSWYSASFYVAPGLVAEITETEEQSWIRMGATHRSVLRPLADLHIQWSTFDG</sequence>
<comment type="caution">
    <text evidence="1">The sequence shown here is derived from an EMBL/GenBank/DDBJ whole genome shotgun (WGS) entry which is preliminary data.</text>
</comment>
<protein>
    <submittedName>
        <fullName evidence="1">Uncharacterized protein</fullName>
    </submittedName>
</protein>
<keyword evidence="2" id="KW-1185">Reference proteome</keyword>
<dbReference type="OrthoDB" id="3526086at2"/>
<evidence type="ECO:0000313" key="2">
    <source>
        <dbReference type="Proteomes" id="UP000468735"/>
    </source>
</evidence>
<dbReference type="Proteomes" id="UP000468735">
    <property type="component" value="Unassembled WGS sequence"/>
</dbReference>
<dbReference type="AlphaFoldDB" id="A0A6H9YR00"/>
<evidence type="ECO:0000313" key="1">
    <source>
        <dbReference type="EMBL" id="KAB2350334.1"/>
    </source>
</evidence>
<gene>
    <name evidence="1" type="ORF">F8566_11200</name>
</gene>
<organism evidence="1 2">
    <name type="scientific">Actinomadura rudentiformis</name>
    <dbReference type="NCBI Taxonomy" id="359158"/>
    <lineage>
        <taxon>Bacteria</taxon>
        <taxon>Bacillati</taxon>
        <taxon>Actinomycetota</taxon>
        <taxon>Actinomycetes</taxon>
        <taxon>Streptosporangiales</taxon>
        <taxon>Thermomonosporaceae</taxon>
        <taxon>Actinomadura</taxon>
    </lineage>
</organism>
<dbReference type="RefSeq" id="WP_151560082.1">
    <property type="nucleotide sequence ID" value="NZ_WBMT01000004.1"/>
</dbReference>
<proteinExistence type="predicted"/>